<evidence type="ECO:0000259" key="2">
    <source>
        <dbReference type="PROSITE" id="PS50943"/>
    </source>
</evidence>
<evidence type="ECO:0000256" key="1">
    <source>
        <dbReference type="ARBA" id="ARBA00023125"/>
    </source>
</evidence>
<comment type="caution">
    <text evidence="3">The sequence shown here is derived from an EMBL/GenBank/DDBJ whole genome shotgun (WGS) entry which is preliminary data.</text>
</comment>
<dbReference type="PANTHER" id="PTHR46558:SF11">
    <property type="entry name" value="HTH-TYPE TRANSCRIPTIONAL REGULATOR XRE"/>
    <property type="match status" value="1"/>
</dbReference>
<organism evidence="3 4">
    <name type="scientific">Nocardia lasii</name>
    <dbReference type="NCBI Taxonomy" id="1616107"/>
    <lineage>
        <taxon>Bacteria</taxon>
        <taxon>Bacillati</taxon>
        <taxon>Actinomycetota</taxon>
        <taxon>Actinomycetes</taxon>
        <taxon>Mycobacteriales</taxon>
        <taxon>Nocardiaceae</taxon>
        <taxon>Nocardia</taxon>
    </lineage>
</organism>
<dbReference type="CDD" id="cd00093">
    <property type="entry name" value="HTH_XRE"/>
    <property type="match status" value="1"/>
</dbReference>
<evidence type="ECO:0000313" key="4">
    <source>
        <dbReference type="Proteomes" id="UP001596223"/>
    </source>
</evidence>
<dbReference type="Proteomes" id="UP001596223">
    <property type="component" value="Unassembled WGS sequence"/>
</dbReference>
<reference evidence="4" key="1">
    <citation type="journal article" date="2019" name="Int. J. Syst. Evol. Microbiol.">
        <title>The Global Catalogue of Microorganisms (GCM) 10K type strain sequencing project: providing services to taxonomists for standard genome sequencing and annotation.</title>
        <authorList>
            <consortium name="The Broad Institute Genomics Platform"/>
            <consortium name="The Broad Institute Genome Sequencing Center for Infectious Disease"/>
            <person name="Wu L."/>
            <person name="Ma J."/>
        </authorList>
    </citation>
    <scope>NUCLEOTIDE SEQUENCE [LARGE SCALE GENOMIC DNA]</scope>
    <source>
        <strain evidence="4">CCUG 36956</strain>
    </source>
</reference>
<keyword evidence="1" id="KW-0238">DNA-binding</keyword>
<keyword evidence="4" id="KW-1185">Reference proteome</keyword>
<protein>
    <submittedName>
        <fullName evidence="3">Helix-turn-helix transcriptional regulator</fullName>
    </submittedName>
</protein>
<dbReference type="Gene3D" id="1.10.260.40">
    <property type="entry name" value="lambda repressor-like DNA-binding domains"/>
    <property type="match status" value="1"/>
</dbReference>
<name>A0ABW1JL17_9NOCA</name>
<dbReference type="PROSITE" id="PS50943">
    <property type="entry name" value="HTH_CROC1"/>
    <property type="match status" value="1"/>
</dbReference>
<dbReference type="SUPFAM" id="SSF47413">
    <property type="entry name" value="lambda repressor-like DNA-binding domains"/>
    <property type="match status" value="1"/>
</dbReference>
<dbReference type="InterPro" id="IPR010982">
    <property type="entry name" value="Lambda_DNA-bd_dom_sf"/>
</dbReference>
<dbReference type="InterPro" id="IPR001387">
    <property type="entry name" value="Cro/C1-type_HTH"/>
</dbReference>
<dbReference type="EMBL" id="JBHSQN010000001">
    <property type="protein sequence ID" value="MFC6009577.1"/>
    <property type="molecule type" value="Genomic_DNA"/>
</dbReference>
<dbReference type="SMART" id="SM00530">
    <property type="entry name" value="HTH_XRE"/>
    <property type="match status" value="1"/>
</dbReference>
<evidence type="ECO:0000313" key="3">
    <source>
        <dbReference type="EMBL" id="MFC6009577.1"/>
    </source>
</evidence>
<dbReference type="RefSeq" id="WP_378598108.1">
    <property type="nucleotide sequence ID" value="NZ_JBHSQN010000001.1"/>
</dbReference>
<accession>A0ABW1JL17</accession>
<sequence length="208" mass="22392">MGTSDVIRRRRTQLGLSQAALGRLVGVDQKMISRYESGESVPDIVTGTKLADALGISVYELAGRSTRTLDLAGDWTASWQTWGDTGERVDTHGLSITQDGLFLGLDGARARPVEDGSYAWTGELRLFDNESLIGWYVATEGAVRSKGSLYFALHPQGLAMAGSWVGQSAAGLVIRGWGAITRRPELSEPLVDLLRSTQGNLAAWPNSL</sequence>
<gene>
    <name evidence="3" type="ORF">ACFP3H_00785</name>
</gene>
<dbReference type="PANTHER" id="PTHR46558">
    <property type="entry name" value="TRACRIPTIONAL REGULATORY PROTEIN-RELATED-RELATED"/>
    <property type="match status" value="1"/>
</dbReference>
<proteinExistence type="predicted"/>
<feature type="domain" description="HTH cro/C1-type" evidence="2">
    <location>
        <begin position="7"/>
        <end position="61"/>
    </location>
</feature>
<dbReference type="Pfam" id="PF01381">
    <property type="entry name" value="HTH_3"/>
    <property type="match status" value="1"/>
</dbReference>